<evidence type="ECO:0000313" key="7">
    <source>
        <dbReference type="Proteomes" id="UP000824366"/>
    </source>
</evidence>
<dbReference type="PROSITE" id="PS51935">
    <property type="entry name" value="NLPC_P60"/>
    <property type="match status" value="1"/>
</dbReference>
<evidence type="ECO:0000313" key="6">
    <source>
        <dbReference type="EMBL" id="BCO29656.1"/>
    </source>
</evidence>
<dbReference type="PANTHER" id="PTHR47053:SF1">
    <property type="entry name" value="MUREIN DD-ENDOPEPTIDASE MEPH-RELATED"/>
    <property type="match status" value="1"/>
</dbReference>
<dbReference type="RefSeq" id="WP_223905888.1">
    <property type="nucleotide sequence ID" value="NZ_AP024238.1"/>
</dbReference>
<dbReference type="Gene3D" id="3.90.1720.10">
    <property type="entry name" value="endopeptidase domain like (from Nostoc punctiforme)"/>
    <property type="match status" value="1"/>
</dbReference>
<dbReference type="InterPro" id="IPR000064">
    <property type="entry name" value="NLP_P60_dom"/>
</dbReference>
<dbReference type="Proteomes" id="UP000824366">
    <property type="component" value="Chromosome"/>
</dbReference>
<accession>A0ABM7MTC4</accession>
<keyword evidence="3" id="KW-0378">Hydrolase</keyword>
<dbReference type="Pfam" id="PF00877">
    <property type="entry name" value="NLPC_P60"/>
    <property type="match status" value="1"/>
</dbReference>
<dbReference type="EMBL" id="AP024238">
    <property type="protein sequence ID" value="BCO29656.1"/>
    <property type="molecule type" value="Genomic_DNA"/>
</dbReference>
<organism evidence="6 7">
    <name type="scientific">Rhodoferax lithotrophicus</name>
    <dbReference type="NCBI Taxonomy" id="2798804"/>
    <lineage>
        <taxon>Bacteria</taxon>
        <taxon>Pseudomonadati</taxon>
        <taxon>Pseudomonadota</taxon>
        <taxon>Betaproteobacteria</taxon>
        <taxon>Burkholderiales</taxon>
        <taxon>Comamonadaceae</taxon>
        <taxon>Rhodoferax</taxon>
    </lineage>
</organism>
<feature type="domain" description="NlpC/P60" evidence="5">
    <location>
        <begin position="61"/>
        <end position="183"/>
    </location>
</feature>
<keyword evidence="7" id="KW-1185">Reference proteome</keyword>
<dbReference type="PANTHER" id="PTHR47053">
    <property type="entry name" value="MUREIN DD-ENDOPEPTIDASE MEPH-RELATED"/>
    <property type="match status" value="1"/>
</dbReference>
<proteinExistence type="inferred from homology"/>
<name>A0ABM7MTC4_9BURK</name>
<keyword evidence="4" id="KW-0788">Thiol protease</keyword>
<evidence type="ECO:0000256" key="3">
    <source>
        <dbReference type="ARBA" id="ARBA00022801"/>
    </source>
</evidence>
<evidence type="ECO:0000256" key="2">
    <source>
        <dbReference type="ARBA" id="ARBA00022670"/>
    </source>
</evidence>
<sequence>MPYPNLQFFSPRIRPVLYGLGLTWAVSILVACGSAPVRAPFPSDSSLNTDIVTPVTGRLSPEQANDVTLAALGLVGTPYRYGANTPETGFDCSGLINYVYQTRASITPPRTTADLTFWGQSVPKNQLRAGDLVLFGKSTLANHAGIYVGGDRFVHAPSTGGMVRLESLDARHWLAQKPRFKRP</sequence>
<evidence type="ECO:0000256" key="4">
    <source>
        <dbReference type="ARBA" id="ARBA00022807"/>
    </source>
</evidence>
<dbReference type="InterPro" id="IPR051202">
    <property type="entry name" value="Peptidase_C40"/>
</dbReference>
<gene>
    <name evidence="6" type="ORF">MIZ03_4580</name>
</gene>
<evidence type="ECO:0000256" key="1">
    <source>
        <dbReference type="ARBA" id="ARBA00007074"/>
    </source>
</evidence>
<dbReference type="SUPFAM" id="SSF54001">
    <property type="entry name" value="Cysteine proteinases"/>
    <property type="match status" value="1"/>
</dbReference>
<dbReference type="InterPro" id="IPR038765">
    <property type="entry name" value="Papain-like_cys_pep_sf"/>
</dbReference>
<keyword evidence="2" id="KW-0645">Protease</keyword>
<comment type="similarity">
    <text evidence="1">Belongs to the peptidase C40 family.</text>
</comment>
<protein>
    <recommendedName>
        <fullName evidence="5">NlpC/P60 domain-containing protein</fullName>
    </recommendedName>
</protein>
<reference evidence="6 7" key="1">
    <citation type="journal article" date="2021" name="Microbiol. Spectr.">
        <title>A Single Bacterium Capable of Oxidation and Reduction of Iron at Circumneutral pH.</title>
        <authorList>
            <person name="Kato S."/>
            <person name="Ohkuma M."/>
        </authorList>
    </citation>
    <scope>NUCLEOTIDE SEQUENCE [LARGE SCALE GENOMIC DNA]</scope>
    <source>
        <strain evidence="6 7">MIZ03</strain>
    </source>
</reference>
<evidence type="ECO:0000259" key="5">
    <source>
        <dbReference type="PROSITE" id="PS51935"/>
    </source>
</evidence>